<evidence type="ECO:0000256" key="3">
    <source>
        <dbReference type="ARBA" id="ARBA00022741"/>
    </source>
</evidence>
<keyword evidence="3" id="KW-0547">Nucleotide-binding</keyword>
<dbReference type="EC" id="6.3.1.19" evidence="7"/>
<dbReference type="GO" id="GO:0010498">
    <property type="term" value="P:proteasomal protein catabolic process"/>
    <property type="evidence" value="ECO:0007669"/>
    <property type="project" value="UniProtKB-UniRule"/>
</dbReference>
<evidence type="ECO:0000256" key="2">
    <source>
        <dbReference type="ARBA" id="ARBA00022723"/>
    </source>
</evidence>
<dbReference type="PANTHER" id="PTHR42307">
    <property type="entry name" value="PUP DEAMIDASE/DEPUPYLASE"/>
    <property type="match status" value="1"/>
</dbReference>
<proteinExistence type="predicted"/>
<reference evidence="9" key="1">
    <citation type="submission" date="2016-10" db="EMBL/GenBank/DDBJ databases">
        <authorList>
            <person name="Varghese N."/>
        </authorList>
    </citation>
    <scope>NUCLEOTIDE SEQUENCE [LARGE SCALE GENOMIC DNA]</scope>
    <source>
        <strain evidence="9">DSM 20639</strain>
    </source>
</reference>
<keyword evidence="6" id="KW-0460">Magnesium</keyword>
<keyword evidence="9" id="KW-1185">Reference proteome</keyword>
<evidence type="ECO:0000256" key="1">
    <source>
        <dbReference type="ARBA" id="ARBA00022598"/>
    </source>
</evidence>
<evidence type="ECO:0000313" key="9">
    <source>
        <dbReference type="Proteomes" id="UP000182744"/>
    </source>
</evidence>
<dbReference type="InterPro" id="IPR004347">
    <property type="entry name" value="Pup_ligase/deamidase"/>
</dbReference>
<protein>
    <recommendedName>
        <fullName evidence="7">Pup--protein ligase</fullName>
        <ecNumber evidence="7">6.3.1.19</ecNumber>
    </recommendedName>
</protein>
<dbReference type="Pfam" id="PF03136">
    <property type="entry name" value="Pup_ligase"/>
    <property type="match status" value="1"/>
</dbReference>
<dbReference type="AlphaFoldDB" id="A0A1G7BW20"/>
<keyword evidence="1" id="KW-0436">Ligase</keyword>
<dbReference type="EMBL" id="FNAU01000006">
    <property type="protein sequence ID" value="SDE31308.1"/>
    <property type="molecule type" value="Genomic_DNA"/>
</dbReference>
<dbReference type="Proteomes" id="UP000182744">
    <property type="component" value="Unassembled WGS sequence"/>
</dbReference>
<dbReference type="GO" id="GO:0046872">
    <property type="term" value="F:metal ion binding"/>
    <property type="evidence" value="ECO:0007669"/>
    <property type="project" value="UniProtKB-KW"/>
</dbReference>
<accession>A0A1G7BW20</accession>
<evidence type="ECO:0000313" key="8">
    <source>
        <dbReference type="EMBL" id="SDE31308.1"/>
    </source>
</evidence>
<gene>
    <name evidence="8" type="ORF">SAMN05421878_1069</name>
</gene>
<sequence length="461" mass="51110">MIPRRVMGIETEFGLTCASTTGQTPPLDPETAADLLFEPVVQENRSTNTFLENGARLYLDVGAHPEYATAECDSLTDLLANDRAGDEIFADLAQQANTKLAAQGVAGEIHLFKNNVDAAGNSFGCHENYMLHRRADFRNRIQRLVPFFVTRQIITGAGMLFRAENGEVSYEFAQRSHKMWDAISSASTRARPMINTRDEPHGNAEEYRRMHVIVGDSNIAQATTGLKIATTEALLIMLEEGAIMPDLALADDMHAIRLTAANLRGQARLELAAGGTTDPISVQERFRDAALGHLERKGYLAELDPLRRYLLELWTRGLEALKTGNLESVETEIDWVAKLHLLRRYMDRSGATLADPRVARLDLAYHDIGPAGLRHQMEETGMLRQLISPEEVAHARQYPPQTTRAKIRGEFVRRGKAARRDIAVDWTSLRLMGAAGNSTVLLEEPLETENAAATQLMAEIA</sequence>
<keyword evidence="8" id="KW-0647">Proteasome</keyword>
<dbReference type="GO" id="GO:0070490">
    <property type="term" value="P:protein pupylation"/>
    <property type="evidence" value="ECO:0007669"/>
    <property type="project" value="UniProtKB-UniRule"/>
</dbReference>
<dbReference type="InterPro" id="IPR022279">
    <property type="entry name" value="Pup_ligase"/>
</dbReference>
<dbReference type="GO" id="GO:0016879">
    <property type="term" value="F:ligase activity, forming carbon-nitrogen bonds"/>
    <property type="evidence" value="ECO:0007669"/>
    <property type="project" value="UniProtKB-UniRule"/>
</dbReference>
<dbReference type="GO" id="GO:0000502">
    <property type="term" value="C:proteasome complex"/>
    <property type="evidence" value="ECO:0007669"/>
    <property type="project" value="UniProtKB-KW"/>
</dbReference>
<dbReference type="GO" id="GO:0019941">
    <property type="term" value="P:modification-dependent protein catabolic process"/>
    <property type="evidence" value="ECO:0007669"/>
    <property type="project" value="UniProtKB-UniRule"/>
</dbReference>
<keyword evidence="4" id="KW-0833">Ubl conjugation pathway</keyword>
<organism evidence="8 9">
    <name type="scientific">Actinobaculum suis</name>
    <dbReference type="NCBI Taxonomy" id="1657"/>
    <lineage>
        <taxon>Bacteria</taxon>
        <taxon>Bacillati</taxon>
        <taxon>Actinomycetota</taxon>
        <taxon>Actinomycetes</taxon>
        <taxon>Actinomycetales</taxon>
        <taxon>Actinomycetaceae</taxon>
        <taxon>Actinobaculum</taxon>
    </lineage>
</organism>
<name>A0A1G7BW20_9ACTO</name>
<keyword evidence="2" id="KW-0479">Metal-binding</keyword>
<evidence type="ECO:0000256" key="6">
    <source>
        <dbReference type="ARBA" id="ARBA00022842"/>
    </source>
</evidence>
<keyword evidence="5" id="KW-0067">ATP-binding</keyword>
<evidence type="ECO:0000256" key="4">
    <source>
        <dbReference type="ARBA" id="ARBA00022786"/>
    </source>
</evidence>
<evidence type="ECO:0000256" key="7">
    <source>
        <dbReference type="NCBIfam" id="TIGR03686"/>
    </source>
</evidence>
<dbReference type="PANTHER" id="PTHR42307:SF3">
    <property type="entry name" value="PUP--PROTEIN LIGASE"/>
    <property type="match status" value="1"/>
</dbReference>
<dbReference type="GO" id="GO:0005524">
    <property type="term" value="F:ATP binding"/>
    <property type="evidence" value="ECO:0007669"/>
    <property type="project" value="UniProtKB-KW"/>
</dbReference>
<evidence type="ECO:0000256" key="5">
    <source>
        <dbReference type="ARBA" id="ARBA00022840"/>
    </source>
</evidence>
<dbReference type="NCBIfam" id="TIGR03686">
    <property type="entry name" value="pupylate_PafA"/>
    <property type="match status" value="1"/>
</dbReference>